<dbReference type="AlphaFoldDB" id="A0A8J6HN53"/>
<keyword evidence="2" id="KW-1185">Reference proteome</keyword>
<name>A0A8J6HN53_TENMO</name>
<gene>
    <name evidence="1" type="ORF">GEV33_005503</name>
</gene>
<evidence type="ECO:0000313" key="1">
    <source>
        <dbReference type="EMBL" id="KAH0817288.1"/>
    </source>
</evidence>
<dbReference type="EMBL" id="JABDTM020019861">
    <property type="protein sequence ID" value="KAH0817288.1"/>
    <property type="molecule type" value="Genomic_DNA"/>
</dbReference>
<proteinExistence type="predicted"/>
<reference evidence="1" key="2">
    <citation type="submission" date="2021-08" db="EMBL/GenBank/DDBJ databases">
        <authorList>
            <person name="Eriksson T."/>
        </authorList>
    </citation>
    <scope>NUCLEOTIDE SEQUENCE</scope>
    <source>
        <strain evidence="1">Stoneville</strain>
        <tissue evidence="1">Whole head</tissue>
    </source>
</reference>
<dbReference type="InterPro" id="IPR013320">
    <property type="entry name" value="ConA-like_dom_sf"/>
</dbReference>
<accession>A0A8J6HN53</accession>
<organism evidence="1 2">
    <name type="scientific">Tenebrio molitor</name>
    <name type="common">Yellow mealworm beetle</name>
    <dbReference type="NCBI Taxonomy" id="7067"/>
    <lineage>
        <taxon>Eukaryota</taxon>
        <taxon>Metazoa</taxon>
        <taxon>Ecdysozoa</taxon>
        <taxon>Arthropoda</taxon>
        <taxon>Hexapoda</taxon>
        <taxon>Insecta</taxon>
        <taxon>Pterygota</taxon>
        <taxon>Neoptera</taxon>
        <taxon>Endopterygota</taxon>
        <taxon>Coleoptera</taxon>
        <taxon>Polyphaga</taxon>
        <taxon>Cucujiformia</taxon>
        <taxon>Tenebrionidae</taxon>
        <taxon>Tenebrio</taxon>
    </lineage>
</organism>
<dbReference type="Proteomes" id="UP000719412">
    <property type="component" value="Unassembled WGS sequence"/>
</dbReference>
<evidence type="ECO:0000313" key="2">
    <source>
        <dbReference type="Proteomes" id="UP000719412"/>
    </source>
</evidence>
<sequence length="150" mass="17203">MQSVPELSIYEEEESGPCANFKIGDDDLQPYDFISKFRLDIVETVYPGVSKVKGSSRMQTAYRLDEDADLTLPTRDIFPQGLPQQFSFICTFRLRRVPKTPWHIIRITDLESNPQLVISLNPNNETVEFSVSNYEGELQTIVFNTTNVSY</sequence>
<comment type="caution">
    <text evidence="1">The sequence shown here is derived from an EMBL/GenBank/DDBJ whole genome shotgun (WGS) entry which is preliminary data.</text>
</comment>
<reference evidence="1" key="1">
    <citation type="journal article" date="2020" name="J Insects Food Feed">
        <title>The yellow mealworm (Tenebrio molitor) genome: a resource for the emerging insects as food and feed industry.</title>
        <authorList>
            <person name="Eriksson T."/>
            <person name="Andere A."/>
            <person name="Kelstrup H."/>
            <person name="Emery V."/>
            <person name="Picard C."/>
        </authorList>
    </citation>
    <scope>NUCLEOTIDE SEQUENCE</scope>
    <source>
        <strain evidence="1">Stoneville</strain>
        <tissue evidence="1">Whole head</tissue>
    </source>
</reference>
<protein>
    <submittedName>
        <fullName evidence="1">Uncharacterized protein</fullName>
    </submittedName>
</protein>
<dbReference type="Gene3D" id="2.60.120.200">
    <property type="match status" value="1"/>
</dbReference>
<dbReference type="SUPFAM" id="SSF49899">
    <property type="entry name" value="Concanavalin A-like lectins/glucanases"/>
    <property type="match status" value="1"/>
</dbReference>